<dbReference type="EMBL" id="ML170396">
    <property type="protein sequence ID" value="TDL14071.1"/>
    <property type="molecule type" value="Genomic_DNA"/>
</dbReference>
<protein>
    <submittedName>
        <fullName evidence="1">Uncharacterized protein</fullName>
    </submittedName>
</protein>
<name>A0A4Y7PGB1_9AGAM</name>
<accession>A0A4Y7PGB1</accession>
<keyword evidence="2" id="KW-1185">Reference proteome</keyword>
<sequence length="313" mass="36521">MYAALTTAELPRPLEVRDDLALLPVTKRQNNHSPYVDLCKGDAAVWNLCSFLRMKSVEYFIDKQTLCALALCNKSLILPCRSLLFRFLSFTIKSDRTDSLCHRLKELHTLILREDEIANVAEEYKFLVDDKFLDELDHALGHALRSFSSFVSNFAWIRLKVDVLCSSPPSNDFLCGNSPVFRNMTVLLQNSFGFANVLPPSSAFEMTRARRGDADLIKFKVNSFIQGMQMLEKMRNSLIDSVIESERIGLNYVEPYTVERMWLDWRMDNFKNWIAKREFQRKLPFRWEPELKLDFLMDNEYVRPQKDTDSQMV</sequence>
<gene>
    <name evidence="1" type="ORF">BD410DRAFT_810017</name>
</gene>
<dbReference type="Proteomes" id="UP000294933">
    <property type="component" value="Unassembled WGS sequence"/>
</dbReference>
<evidence type="ECO:0000313" key="2">
    <source>
        <dbReference type="Proteomes" id="UP000294933"/>
    </source>
</evidence>
<evidence type="ECO:0000313" key="1">
    <source>
        <dbReference type="EMBL" id="TDL14071.1"/>
    </source>
</evidence>
<dbReference type="VEuPathDB" id="FungiDB:BD410DRAFT_810017"/>
<reference evidence="1 2" key="1">
    <citation type="submission" date="2018-06" db="EMBL/GenBank/DDBJ databases">
        <title>A transcriptomic atlas of mushroom development highlights an independent origin of complex multicellularity.</title>
        <authorList>
            <consortium name="DOE Joint Genome Institute"/>
            <person name="Krizsan K."/>
            <person name="Almasi E."/>
            <person name="Merenyi Z."/>
            <person name="Sahu N."/>
            <person name="Viragh M."/>
            <person name="Koszo T."/>
            <person name="Mondo S."/>
            <person name="Kiss B."/>
            <person name="Balint B."/>
            <person name="Kues U."/>
            <person name="Barry K."/>
            <person name="Hegedus J.C."/>
            <person name="Henrissat B."/>
            <person name="Johnson J."/>
            <person name="Lipzen A."/>
            <person name="Ohm R."/>
            <person name="Nagy I."/>
            <person name="Pangilinan J."/>
            <person name="Yan J."/>
            <person name="Xiong Y."/>
            <person name="Grigoriev I.V."/>
            <person name="Hibbett D.S."/>
            <person name="Nagy L.G."/>
        </authorList>
    </citation>
    <scope>NUCLEOTIDE SEQUENCE [LARGE SCALE GENOMIC DNA]</scope>
    <source>
        <strain evidence="1 2">SZMC22713</strain>
    </source>
</reference>
<dbReference type="AlphaFoldDB" id="A0A4Y7PGB1"/>
<proteinExistence type="predicted"/>
<organism evidence="1 2">
    <name type="scientific">Rickenella mellea</name>
    <dbReference type="NCBI Taxonomy" id="50990"/>
    <lineage>
        <taxon>Eukaryota</taxon>
        <taxon>Fungi</taxon>
        <taxon>Dikarya</taxon>
        <taxon>Basidiomycota</taxon>
        <taxon>Agaricomycotina</taxon>
        <taxon>Agaricomycetes</taxon>
        <taxon>Hymenochaetales</taxon>
        <taxon>Rickenellaceae</taxon>
        <taxon>Rickenella</taxon>
    </lineage>
</organism>